<keyword evidence="2" id="KW-1185">Reference proteome</keyword>
<dbReference type="AlphaFoldDB" id="A0A9P6DSK6"/>
<comment type="caution">
    <text evidence="1">The sequence shown here is derived from an EMBL/GenBank/DDBJ whole genome shotgun (WGS) entry which is preliminary data.</text>
</comment>
<evidence type="ECO:0000313" key="2">
    <source>
        <dbReference type="Proteomes" id="UP000886523"/>
    </source>
</evidence>
<organism evidence="1 2">
    <name type="scientific">Hydnum rufescens UP504</name>
    <dbReference type="NCBI Taxonomy" id="1448309"/>
    <lineage>
        <taxon>Eukaryota</taxon>
        <taxon>Fungi</taxon>
        <taxon>Dikarya</taxon>
        <taxon>Basidiomycota</taxon>
        <taxon>Agaricomycotina</taxon>
        <taxon>Agaricomycetes</taxon>
        <taxon>Cantharellales</taxon>
        <taxon>Hydnaceae</taxon>
        <taxon>Hydnum</taxon>
    </lineage>
</organism>
<dbReference type="EMBL" id="MU129031">
    <property type="protein sequence ID" value="KAF9509634.1"/>
    <property type="molecule type" value="Genomic_DNA"/>
</dbReference>
<gene>
    <name evidence="1" type="ORF">BS47DRAFT_1396683</name>
</gene>
<accession>A0A9P6DSK6</accession>
<name>A0A9P6DSK6_9AGAM</name>
<protein>
    <submittedName>
        <fullName evidence="1">Uncharacterized protein</fullName>
    </submittedName>
</protein>
<reference evidence="1" key="1">
    <citation type="journal article" date="2020" name="Nat. Commun.">
        <title>Large-scale genome sequencing of mycorrhizal fungi provides insights into the early evolution of symbiotic traits.</title>
        <authorList>
            <person name="Miyauchi S."/>
            <person name="Kiss E."/>
            <person name="Kuo A."/>
            <person name="Drula E."/>
            <person name="Kohler A."/>
            <person name="Sanchez-Garcia M."/>
            <person name="Morin E."/>
            <person name="Andreopoulos B."/>
            <person name="Barry K.W."/>
            <person name="Bonito G."/>
            <person name="Buee M."/>
            <person name="Carver A."/>
            <person name="Chen C."/>
            <person name="Cichocki N."/>
            <person name="Clum A."/>
            <person name="Culley D."/>
            <person name="Crous P.W."/>
            <person name="Fauchery L."/>
            <person name="Girlanda M."/>
            <person name="Hayes R.D."/>
            <person name="Keri Z."/>
            <person name="LaButti K."/>
            <person name="Lipzen A."/>
            <person name="Lombard V."/>
            <person name="Magnuson J."/>
            <person name="Maillard F."/>
            <person name="Murat C."/>
            <person name="Nolan M."/>
            <person name="Ohm R.A."/>
            <person name="Pangilinan J."/>
            <person name="Pereira M.F."/>
            <person name="Perotto S."/>
            <person name="Peter M."/>
            <person name="Pfister S."/>
            <person name="Riley R."/>
            <person name="Sitrit Y."/>
            <person name="Stielow J.B."/>
            <person name="Szollosi G."/>
            <person name="Zifcakova L."/>
            <person name="Stursova M."/>
            <person name="Spatafora J.W."/>
            <person name="Tedersoo L."/>
            <person name="Vaario L.M."/>
            <person name="Yamada A."/>
            <person name="Yan M."/>
            <person name="Wang P."/>
            <person name="Xu J."/>
            <person name="Bruns T."/>
            <person name="Baldrian P."/>
            <person name="Vilgalys R."/>
            <person name="Dunand C."/>
            <person name="Henrissat B."/>
            <person name="Grigoriev I.V."/>
            <person name="Hibbett D."/>
            <person name="Nagy L.G."/>
            <person name="Martin F.M."/>
        </authorList>
    </citation>
    <scope>NUCLEOTIDE SEQUENCE</scope>
    <source>
        <strain evidence="1">UP504</strain>
    </source>
</reference>
<proteinExistence type="predicted"/>
<sequence length="165" mass="17645">MSKRKGAGSVQSTSLLNFFSASSARLSATPAKDSGHSATLTPKVATSVVAGSSRETALVINDSSDDEVLDVESIRVSRPLKKLRAAGHMNLSSPNALPATVKQEMVSPNLANDFWIDEDDEVVVFDDDDVLEEGDPRLASGEDSTSFLYPAWSAVSDHKEVETTF</sequence>
<dbReference type="Proteomes" id="UP000886523">
    <property type="component" value="Unassembled WGS sequence"/>
</dbReference>
<evidence type="ECO:0000313" key="1">
    <source>
        <dbReference type="EMBL" id="KAF9509634.1"/>
    </source>
</evidence>